<evidence type="ECO:0000256" key="4">
    <source>
        <dbReference type="ARBA" id="ARBA00022692"/>
    </source>
</evidence>
<evidence type="ECO:0000256" key="7">
    <source>
        <dbReference type="ARBA" id="ARBA00022958"/>
    </source>
</evidence>
<evidence type="ECO:0000259" key="16">
    <source>
        <dbReference type="Pfam" id="PF21014"/>
    </source>
</evidence>
<name>A0AAD9MJ51_PROWI</name>
<evidence type="ECO:0000256" key="11">
    <source>
        <dbReference type="ARBA" id="ARBA00023303"/>
    </source>
</evidence>
<dbReference type="Pfam" id="PF00520">
    <property type="entry name" value="Ion_trans"/>
    <property type="match status" value="1"/>
</dbReference>
<dbReference type="Gene3D" id="1.10.287.70">
    <property type="match status" value="1"/>
</dbReference>
<feature type="domain" description="Ion transport" evidence="14">
    <location>
        <begin position="30"/>
        <end position="230"/>
    </location>
</feature>
<dbReference type="Pfam" id="PF21014">
    <property type="entry name" value="Slowpoke_C"/>
    <property type="match status" value="1"/>
</dbReference>
<feature type="domain" description="RCK N-terminal" evidence="17">
    <location>
        <begin position="273"/>
        <end position="384"/>
    </location>
</feature>
<feature type="transmembrane region" description="Helical" evidence="13">
    <location>
        <begin position="55"/>
        <end position="76"/>
    </location>
</feature>
<dbReference type="EMBL" id="JASFZW010000003">
    <property type="protein sequence ID" value="KAK2079352.1"/>
    <property type="molecule type" value="Genomic_DNA"/>
</dbReference>
<evidence type="ECO:0000256" key="12">
    <source>
        <dbReference type="SAM" id="MobiDB-lite"/>
    </source>
</evidence>
<keyword evidence="11" id="KW-0407">Ion channel</keyword>
<comment type="subcellular location">
    <subcellularLocation>
        <location evidence="1">Membrane</location>
        <topology evidence="1">Multi-pass membrane protein</topology>
    </subcellularLocation>
</comment>
<keyword evidence="19" id="KW-1185">Reference proteome</keyword>
<keyword evidence="8 13" id="KW-1133">Transmembrane helix</keyword>
<dbReference type="PANTHER" id="PTHR10027">
    <property type="entry name" value="CALCIUM-ACTIVATED POTASSIUM CHANNEL ALPHA CHAIN"/>
    <property type="match status" value="1"/>
</dbReference>
<keyword evidence="3" id="KW-0633">Potassium transport</keyword>
<keyword evidence="4 13" id="KW-0812">Transmembrane</keyword>
<feature type="transmembrane region" description="Helical" evidence="13">
    <location>
        <begin position="24"/>
        <end position="43"/>
    </location>
</feature>
<comment type="caution">
    <text evidence="18">The sequence shown here is derived from an EMBL/GenBank/DDBJ whole genome shotgun (WGS) entry which is preliminary data.</text>
</comment>
<evidence type="ECO:0000256" key="6">
    <source>
        <dbReference type="ARBA" id="ARBA00022882"/>
    </source>
</evidence>
<keyword evidence="5" id="KW-0631">Potassium channel</keyword>
<evidence type="ECO:0000259" key="15">
    <source>
        <dbReference type="Pfam" id="PF03493"/>
    </source>
</evidence>
<dbReference type="InterPro" id="IPR003929">
    <property type="entry name" value="K_chnl_BK_asu"/>
</dbReference>
<feature type="transmembrane region" description="Helical" evidence="13">
    <location>
        <begin position="193"/>
        <end position="211"/>
    </location>
</feature>
<dbReference type="Gene3D" id="1.20.120.350">
    <property type="entry name" value="Voltage-gated potassium channels. Chain C"/>
    <property type="match status" value="1"/>
</dbReference>
<gene>
    <name evidence="18" type="ORF">QBZ16_003043</name>
</gene>
<dbReference type="AlphaFoldDB" id="A0AAD9MJ51"/>
<organism evidence="18 19">
    <name type="scientific">Prototheca wickerhamii</name>
    <dbReference type="NCBI Taxonomy" id="3111"/>
    <lineage>
        <taxon>Eukaryota</taxon>
        <taxon>Viridiplantae</taxon>
        <taxon>Chlorophyta</taxon>
        <taxon>core chlorophytes</taxon>
        <taxon>Trebouxiophyceae</taxon>
        <taxon>Chlorellales</taxon>
        <taxon>Chlorellaceae</taxon>
        <taxon>Prototheca</taxon>
    </lineage>
</organism>
<protein>
    <submittedName>
        <fullName evidence="18">Uncharacterized protein</fullName>
    </submittedName>
</protein>
<keyword evidence="10 13" id="KW-0472">Membrane</keyword>
<dbReference type="GO" id="GO:0034702">
    <property type="term" value="C:monoatomic ion channel complex"/>
    <property type="evidence" value="ECO:0007669"/>
    <property type="project" value="UniProtKB-KW"/>
</dbReference>
<dbReference type="GO" id="GO:0005267">
    <property type="term" value="F:potassium channel activity"/>
    <property type="evidence" value="ECO:0007669"/>
    <property type="project" value="UniProtKB-KW"/>
</dbReference>
<keyword evidence="6" id="KW-0851">Voltage-gated channel</keyword>
<evidence type="ECO:0000259" key="14">
    <source>
        <dbReference type="Pfam" id="PF00520"/>
    </source>
</evidence>
<sequence>MEPPSRHLESRASARQLMDWVSRALQYVQVAASLLFVVLYVWSTYSPPAPHSARANLDLILCAIFAGEYLHRLLVLHTSLASRVRMVSSWWNVCDVVAFLPPLLEALLHPLTGFSLGWLDLRALKVLRSMRVMRIGLLAGELSSLHLSTQRGAWLAAGANFRLFQLIASLFILFFTSSAVIQLVERIPFDQALYLVLTTLTTVGFGDVVAITIPGRLVILVMICVGVVLIPAQAAQLYNEVVSRRVIRGRVPTDPATTPVVLMSTRLTEIRAFSDLFSEFRASLEESGLPLNTKLLVLCNRPSYEFVAFQERRWCLLELHEREVTLLEGSAISTQDLVTAHAEKAKAMILLADRFTQDPAQEDLGILFQVWASKAYTSRVPLYVQTLRQATVAQIRPFLEPGKDLVVSLEQIRFRMLALSAVCPGASTLLGNLLRNSDVYPHEGLDISPAPRKWLLAYIDGCADQFCEADIPAHLVDRPFCDVASWLYATAGLVLMGYICEGVRPRLRLNPGRTRLPSGSRALIIGQSDAEAAEALARPFSSFASERDRLLASMSEARAASEPGRGAAGLQPPPEAPLTDHFILAGAEESFLPFADYLWKACGESRATICLLHPTRPAALGEDGAGPAGLRWDSRPIKSAQLTSGAAGFSAGSTPELVRSTRQAVLADADALLACYGVGEESEAELTHTIVELLYTTSVEFLQPGLLLRGLDFGDVAGQDAPGAPRRSWALRASQQQAAVTAGLTEWQANPYYCAGHVTVPALMDAFLCSNFVSGGLPRETLAELAGEGPSGAPGGAALRQIPLPPRFFGQRYGILFQALLREQGLICVGLYRRKFENPNSRLPYVVTNPAASVILVESDKVFVLRPLSIKA</sequence>
<dbReference type="InterPro" id="IPR048735">
    <property type="entry name" value="Slowpoke-like_C"/>
</dbReference>
<feature type="domain" description="Ca2+-activated K+ channel Slowpoke-like C-terminal" evidence="16">
    <location>
        <begin position="810"/>
        <end position="865"/>
    </location>
</feature>
<keyword evidence="9" id="KW-0406">Ion transport</keyword>
<evidence type="ECO:0000256" key="10">
    <source>
        <dbReference type="ARBA" id="ARBA00023136"/>
    </source>
</evidence>
<keyword evidence="2" id="KW-0813">Transport</keyword>
<dbReference type="InterPro" id="IPR003148">
    <property type="entry name" value="RCK_N"/>
</dbReference>
<evidence type="ECO:0000256" key="3">
    <source>
        <dbReference type="ARBA" id="ARBA00022538"/>
    </source>
</evidence>
<dbReference type="Proteomes" id="UP001255856">
    <property type="component" value="Unassembled WGS sequence"/>
</dbReference>
<evidence type="ECO:0000259" key="17">
    <source>
        <dbReference type="Pfam" id="PF22614"/>
    </source>
</evidence>
<dbReference type="SUPFAM" id="SSF81324">
    <property type="entry name" value="Voltage-gated potassium channels"/>
    <property type="match status" value="1"/>
</dbReference>
<evidence type="ECO:0000256" key="8">
    <source>
        <dbReference type="ARBA" id="ARBA00022989"/>
    </source>
</evidence>
<evidence type="ECO:0000256" key="13">
    <source>
        <dbReference type="SAM" id="Phobius"/>
    </source>
</evidence>
<evidence type="ECO:0000256" key="1">
    <source>
        <dbReference type="ARBA" id="ARBA00004141"/>
    </source>
</evidence>
<evidence type="ECO:0000256" key="2">
    <source>
        <dbReference type="ARBA" id="ARBA00022448"/>
    </source>
</evidence>
<feature type="transmembrane region" description="Helical" evidence="13">
    <location>
        <begin position="217"/>
        <end position="238"/>
    </location>
</feature>
<dbReference type="InterPro" id="IPR047871">
    <property type="entry name" value="K_chnl_Slo-like"/>
</dbReference>
<dbReference type="InterPro" id="IPR005821">
    <property type="entry name" value="Ion_trans_dom"/>
</dbReference>
<evidence type="ECO:0000313" key="19">
    <source>
        <dbReference type="Proteomes" id="UP001255856"/>
    </source>
</evidence>
<dbReference type="Pfam" id="PF03493">
    <property type="entry name" value="BK_channel_a"/>
    <property type="match status" value="1"/>
</dbReference>
<dbReference type="PANTHER" id="PTHR10027:SF10">
    <property type="entry name" value="SLOWPOKE 2, ISOFORM D"/>
    <property type="match status" value="1"/>
</dbReference>
<proteinExistence type="predicted"/>
<feature type="domain" description="Calcium-activated potassium channel BK alpha subunit" evidence="15">
    <location>
        <begin position="405"/>
        <end position="497"/>
    </location>
</feature>
<dbReference type="InterPro" id="IPR027359">
    <property type="entry name" value="Volt_channel_dom_sf"/>
</dbReference>
<evidence type="ECO:0000256" key="5">
    <source>
        <dbReference type="ARBA" id="ARBA00022826"/>
    </source>
</evidence>
<keyword evidence="7" id="KW-0630">Potassium</keyword>
<evidence type="ECO:0000313" key="18">
    <source>
        <dbReference type="EMBL" id="KAK2079352.1"/>
    </source>
</evidence>
<feature type="transmembrane region" description="Helical" evidence="13">
    <location>
        <begin position="161"/>
        <end position="181"/>
    </location>
</feature>
<dbReference type="Pfam" id="PF22614">
    <property type="entry name" value="Slo-like_RCK"/>
    <property type="match status" value="1"/>
</dbReference>
<reference evidence="18" key="1">
    <citation type="submission" date="2021-01" db="EMBL/GenBank/DDBJ databases">
        <authorList>
            <person name="Eckstrom K.M.E."/>
        </authorList>
    </citation>
    <scope>NUCLEOTIDE SEQUENCE</scope>
    <source>
        <strain evidence="18">UVCC 0001</strain>
    </source>
</reference>
<feature type="region of interest" description="Disordered" evidence="12">
    <location>
        <begin position="554"/>
        <end position="573"/>
    </location>
</feature>
<accession>A0AAD9MJ51</accession>
<evidence type="ECO:0000256" key="9">
    <source>
        <dbReference type="ARBA" id="ARBA00023065"/>
    </source>
</evidence>